<evidence type="ECO:0000313" key="2">
    <source>
        <dbReference type="EMBL" id="KAI0525016.1"/>
    </source>
</evidence>
<feature type="region of interest" description="Disordered" evidence="1">
    <location>
        <begin position="1"/>
        <end position="29"/>
    </location>
</feature>
<keyword evidence="3" id="KW-1185">Reference proteome</keyword>
<name>A0A8T3C0C4_DENNO</name>
<protein>
    <submittedName>
        <fullName evidence="2">Uncharacterized protein</fullName>
    </submittedName>
</protein>
<dbReference type="EMBL" id="JAGYWB010000004">
    <property type="protein sequence ID" value="KAI0525016.1"/>
    <property type="molecule type" value="Genomic_DNA"/>
</dbReference>
<comment type="caution">
    <text evidence="2">The sequence shown here is derived from an EMBL/GenBank/DDBJ whole genome shotgun (WGS) entry which is preliminary data.</text>
</comment>
<reference evidence="2" key="1">
    <citation type="journal article" date="2022" name="Front. Genet.">
        <title>Chromosome-Scale Assembly of the Dendrobium nobile Genome Provides Insights Into the Molecular Mechanism of the Biosynthesis of the Medicinal Active Ingredient of Dendrobium.</title>
        <authorList>
            <person name="Xu Q."/>
            <person name="Niu S.-C."/>
            <person name="Li K.-L."/>
            <person name="Zheng P.-J."/>
            <person name="Zhang X.-J."/>
            <person name="Jia Y."/>
            <person name="Liu Y."/>
            <person name="Niu Y.-X."/>
            <person name="Yu L.-H."/>
            <person name="Chen D.-F."/>
            <person name="Zhang G.-Q."/>
        </authorList>
    </citation>
    <scope>NUCLEOTIDE SEQUENCE</scope>
    <source>
        <tissue evidence="2">Leaf</tissue>
    </source>
</reference>
<dbReference type="Proteomes" id="UP000829196">
    <property type="component" value="Unassembled WGS sequence"/>
</dbReference>
<organism evidence="2 3">
    <name type="scientific">Dendrobium nobile</name>
    <name type="common">Orchid</name>
    <dbReference type="NCBI Taxonomy" id="94219"/>
    <lineage>
        <taxon>Eukaryota</taxon>
        <taxon>Viridiplantae</taxon>
        <taxon>Streptophyta</taxon>
        <taxon>Embryophyta</taxon>
        <taxon>Tracheophyta</taxon>
        <taxon>Spermatophyta</taxon>
        <taxon>Magnoliopsida</taxon>
        <taxon>Liliopsida</taxon>
        <taxon>Asparagales</taxon>
        <taxon>Orchidaceae</taxon>
        <taxon>Epidendroideae</taxon>
        <taxon>Malaxideae</taxon>
        <taxon>Dendrobiinae</taxon>
        <taxon>Dendrobium</taxon>
    </lineage>
</organism>
<sequence length="77" mass="8641">MEAQSSYTNAEDENEKKVETRIPLGSERNSVQSKLNCKSIESKYEAEKMNLVAKRSPFDHSSAFGCGRGNPLSLLFR</sequence>
<accession>A0A8T3C0C4</accession>
<evidence type="ECO:0000256" key="1">
    <source>
        <dbReference type="SAM" id="MobiDB-lite"/>
    </source>
</evidence>
<gene>
    <name evidence="2" type="ORF">KFK09_004406</name>
</gene>
<evidence type="ECO:0000313" key="3">
    <source>
        <dbReference type="Proteomes" id="UP000829196"/>
    </source>
</evidence>
<proteinExistence type="predicted"/>
<dbReference type="AlphaFoldDB" id="A0A8T3C0C4"/>